<dbReference type="EMBL" id="LXQA010325958">
    <property type="protein sequence ID" value="MCI44084.1"/>
    <property type="molecule type" value="Genomic_DNA"/>
</dbReference>
<evidence type="ECO:0000256" key="1">
    <source>
        <dbReference type="SAM" id="MobiDB-lite"/>
    </source>
</evidence>
<dbReference type="Proteomes" id="UP000265520">
    <property type="component" value="Unassembled WGS sequence"/>
</dbReference>
<dbReference type="AlphaFoldDB" id="A0A392S7B5"/>
<comment type="caution">
    <text evidence="2">The sequence shown here is derived from an EMBL/GenBank/DDBJ whole genome shotgun (WGS) entry which is preliminary data.</text>
</comment>
<keyword evidence="3" id="KW-1185">Reference proteome</keyword>
<organism evidence="2 3">
    <name type="scientific">Trifolium medium</name>
    <dbReference type="NCBI Taxonomy" id="97028"/>
    <lineage>
        <taxon>Eukaryota</taxon>
        <taxon>Viridiplantae</taxon>
        <taxon>Streptophyta</taxon>
        <taxon>Embryophyta</taxon>
        <taxon>Tracheophyta</taxon>
        <taxon>Spermatophyta</taxon>
        <taxon>Magnoliopsida</taxon>
        <taxon>eudicotyledons</taxon>
        <taxon>Gunneridae</taxon>
        <taxon>Pentapetalae</taxon>
        <taxon>rosids</taxon>
        <taxon>fabids</taxon>
        <taxon>Fabales</taxon>
        <taxon>Fabaceae</taxon>
        <taxon>Papilionoideae</taxon>
        <taxon>50 kb inversion clade</taxon>
        <taxon>NPAAA clade</taxon>
        <taxon>Hologalegina</taxon>
        <taxon>IRL clade</taxon>
        <taxon>Trifolieae</taxon>
        <taxon>Trifolium</taxon>
    </lineage>
</organism>
<name>A0A392S7B5_9FABA</name>
<feature type="compositionally biased region" description="Low complexity" evidence="1">
    <location>
        <begin position="1"/>
        <end position="10"/>
    </location>
</feature>
<accession>A0A392S7B5</accession>
<protein>
    <submittedName>
        <fullName evidence="2">Uncharacterized protein</fullName>
    </submittedName>
</protein>
<reference evidence="2 3" key="1">
    <citation type="journal article" date="2018" name="Front. Plant Sci.">
        <title>Red Clover (Trifolium pratense) and Zigzag Clover (T. medium) - A Picture of Genomic Similarities and Differences.</title>
        <authorList>
            <person name="Dluhosova J."/>
            <person name="Istvanek J."/>
            <person name="Nedelnik J."/>
            <person name="Repkova J."/>
        </authorList>
    </citation>
    <scope>NUCLEOTIDE SEQUENCE [LARGE SCALE GENOMIC DNA]</scope>
    <source>
        <strain evidence="3">cv. 10/8</strain>
        <tissue evidence="2">Leaf</tissue>
    </source>
</reference>
<evidence type="ECO:0000313" key="3">
    <source>
        <dbReference type="Proteomes" id="UP000265520"/>
    </source>
</evidence>
<sequence length="31" mass="3295">MPARSAGNRSKAARRASRAARSAETCCAMQK</sequence>
<feature type="region of interest" description="Disordered" evidence="1">
    <location>
        <begin position="1"/>
        <end position="31"/>
    </location>
</feature>
<evidence type="ECO:0000313" key="2">
    <source>
        <dbReference type="EMBL" id="MCI44084.1"/>
    </source>
</evidence>
<proteinExistence type="predicted"/>
<feature type="non-terminal residue" evidence="2">
    <location>
        <position position="31"/>
    </location>
</feature>